<keyword evidence="2 4" id="KW-0119">Carbohydrate metabolism</keyword>
<dbReference type="EC" id="3.2.1.26" evidence="4"/>
<feature type="region of interest" description="Disordered" evidence="5">
    <location>
        <begin position="1"/>
        <end position="27"/>
    </location>
</feature>
<feature type="compositionally biased region" description="Polar residues" evidence="5">
    <location>
        <begin position="1"/>
        <end position="13"/>
    </location>
</feature>
<dbReference type="GO" id="GO:0004564">
    <property type="term" value="F:beta-fructofuranosidase activity"/>
    <property type="evidence" value="ECO:0007669"/>
    <property type="project" value="UniProtKB-EC"/>
</dbReference>
<dbReference type="EMBL" id="MNCJ02000332">
    <property type="protein sequence ID" value="KAF5753460.1"/>
    <property type="molecule type" value="Genomic_DNA"/>
</dbReference>
<protein>
    <recommendedName>
        <fullName evidence="4">Alkaline/neutral invertase</fullName>
        <ecNumber evidence="4">3.2.1.26</ecNumber>
    </recommendedName>
</protein>
<organism evidence="6 7">
    <name type="scientific">Helianthus annuus</name>
    <name type="common">Common sunflower</name>
    <dbReference type="NCBI Taxonomy" id="4232"/>
    <lineage>
        <taxon>Eukaryota</taxon>
        <taxon>Viridiplantae</taxon>
        <taxon>Streptophyta</taxon>
        <taxon>Embryophyta</taxon>
        <taxon>Tracheophyta</taxon>
        <taxon>Spermatophyta</taxon>
        <taxon>Magnoliopsida</taxon>
        <taxon>eudicotyledons</taxon>
        <taxon>Gunneridae</taxon>
        <taxon>Pentapetalae</taxon>
        <taxon>asterids</taxon>
        <taxon>campanulids</taxon>
        <taxon>Asterales</taxon>
        <taxon>Asteraceae</taxon>
        <taxon>Asteroideae</taxon>
        <taxon>Heliantheae alliance</taxon>
        <taxon>Heliantheae</taxon>
        <taxon>Helianthus</taxon>
    </lineage>
</organism>
<comment type="function">
    <text evidence="4">Invertase that cleaves sucrose into glucose and fructose.</text>
</comment>
<gene>
    <name evidence="6" type="ORF">HanXRQr2_Chr17g0780371</name>
</gene>
<dbReference type="PANTHER" id="PTHR31916:SF37">
    <property type="entry name" value="ALKALINE_NEUTRAL INVERTASE"/>
    <property type="match status" value="1"/>
</dbReference>
<dbReference type="Gramene" id="mRNA:HanXRQr2_Chr17g0780371">
    <property type="protein sequence ID" value="CDS:HanXRQr2_Chr17g0780371.1"/>
    <property type="gene ID" value="HanXRQr2_Chr17g0780371"/>
</dbReference>
<evidence type="ECO:0000313" key="6">
    <source>
        <dbReference type="EMBL" id="KAF5753460.1"/>
    </source>
</evidence>
<evidence type="ECO:0000313" key="7">
    <source>
        <dbReference type="Proteomes" id="UP000215914"/>
    </source>
</evidence>
<comment type="caution">
    <text evidence="6">The sequence shown here is derived from an EMBL/GenBank/DDBJ whole genome shotgun (WGS) entry which is preliminary data.</text>
</comment>
<comment type="similarity">
    <text evidence="4">Belongs to the glycosyl hydrolase 100 family.</text>
</comment>
<dbReference type="PANTHER" id="PTHR31916">
    <property type="match status" value="1"/>
</dbReference>
<sequence length="216" mass="24027">MSEKVTSSSSDELQFQMDEDQANAEKSVSSMSLMKQNNSTDDIWRNINSNRDCFQKHALERTNALTFALETEEQVVPITDIHDSSKQLQSAADQESSEKEKSGVRGSFENKTILKPSPSVGTSLIHLLPEATNAKSNGSDSGCPSMMDEAWTRLKNSFVYFQSKPVGTLAAALDPSAEELNYNQVYTISTFSLMISIILRRYVQSIYSLLLECFIA</sequence>
<evidence type="ECO:0000256" key="3">
    <source>
        <dbReference type="ARBA" id="ARBA00023295"/>
    </source>
</evidence>
<dbReference type="AlphaFoldDB" id="A0A9K3GS63"/>
<comment type="catalytic activity">
    <reaction evidence="4">
        <text>Hydrolysis of terminal non-reducing beta-D-fructofuranoside residues in beta-D-fructofuranosides.</text>
        <dbReference type="EC" id="3.2.1.26"/>
    </reaction>
</comment>
<keyword evidence="1 4" id="KW-0378">Hydrolase</keyword>
<reference evidence="6" key="1">
    <citation type="journal article" date="2017" name="Nature">
        <title>The sunflower genome provides insights into oil metabolism, flowering and Asterid evolution.</title>
        <authorList>
            <person name="Badouin H."/>
            <person name="Gouzy J."/>
            <person name="Grassa C.J."/>
            <person name="Murat F."/>
            <person name="Staton S.E."/>
            <person name="Cottret L."/>
            <person name="Lelandais-Briere C."/>
            <person name="Owens G.L."/>
            <person name="Carrere S."/>
            <person name="Mayjonade B."/>
            <person name="Legrand L."/>
            <person name="Gill N."/>
            <person name="Kane N.C."/>
            <person name="Bowers J.E."/>
            <person name="Hubner S."/>
            <person name="Bellec A."/>
            <person name="Berard A."/>
            <person name="Berges H."/>
            <person name="Blanchet N."/>
            <person name="Boniface M.C."/>
            <person name="Brunel D."/>
            <person name="Catrice O."/>
            <person name="Chaidir N."/>
            <person name="Claudel C."/>
            <person name="Donnadieu C."/>
            <person name="Faraut T."/>
            <person name="Fievet G."/>
            <person name="Helmstetter N."/>
            <person name="King M."/>
            <person name="Knapp S.J."/>
            <person name="Lai Z."/>
            <person name="Le Paslier M.C."/>
            <person name="Lippi Y."/>
            <person name="Lorenzon L."/>
            <person name="Mandel J.R."/>
            <person name="Marage G."/>
            <person name="Marchand G."/>
            <person name="Marquand E."/>
            <person name="Bret-Mestries E."/>
            <person name="Morien E."/>
            <person name="Nambeesan S."/>
            <person name="Nguyen T."/>
            <person name="Pegot-Espagnet P."/>
            <person name="Pouilly N."/>
            <person name="Raftis F."/>
            <person name="Sallet E."/>
            <person name="Schiex T."/>
            <person name="Thomas J."/>
            <person name="Vandecasteele C."/>
            <person name="Vares D."/>
            <person name="Vear F."/>
            <person name="Vautrin S."/>
            <person name="Crespi M."/>
            <person name="Mangin B."/>
            <person name="Burke J.M."/>
            <person name="Salse J."/>
            <person name="Munos S."/>
            <person name="Vincourt P."/>
            <person name="Rieseberg L.H."/>
            <person name="Langlade N.B."/>
        </authorList>
    </citation>
    <scope>NUCLEOTIDE SEQUENCE</scope>
    <source>
        <tissue evidence="6">Leaves</tissue>
    </source>
</reference>
<evidence type="ECO:0000256" key="2">
    <source>
        <dbReference type="ARBA" id="ARBA00023277"/>
    </source>
</evidence>
<proteinExistence type="inferred from homology"/>
<evidence type="ECO:0000256" key="1">
    <source>
        <dbReference type="ARBA" id="ARBA00022801"/>
    </source>
</evidence>
<dbReference type="Pfam" id="PF12899">
    <property type="entry name" value="Glyco_hydro_100"/>
    <property type="match status" value="1"/>
</dbReference>
<dbReference type="GO" id="GO:0033926">
    <property type="term" value="F:endo-alpha-N-acetylgalactosaminidase activity"/>
    <property type="evidence" value="ECO:0007669"/>
    <property type="project" value="UniProtKB-UniRule"/>
</dbReference>
<evidence type="ECO:0000256" key="5">
    <source>
        <dbReference type="SAM" id="MobiDB-lite"/>
    </source>
</evidence>
<dbReference type="Proteomes" id="UP000215914">
    <property type="component" value="Unassembled WGS sequence"/>
</dbReference>
<dbReference type="InterPro" id="IPR024746">
    <property type="entry name" value="Glyco_hydro_100"/>
</dbReference>
<keyword evidence="7" id="KW-1185">Reference proteome</keyword>
<feature type="region of interest" description="Disordered" evidence="5">
    <location>
        <begin position="84"/>
        <end position="112"/>
    </location>
</feature>
<name>A0A9K3GS63_HELAN</name>
<keyword evidence="3 4" id="KW-0326">Glycosidase</keyword>
<evidence type="ECO:0000256" key="4">
    <source>
        <dbReference type="RuleBase" id="RU367047"/>
    </source>
</evidence>
<reference evidence="6" key="2">
    <citation type="submission" date="2020-06" db="EMBL/GenBank/DDBJ databases">
        <title>Helianthus annuus Genome sequencing and assembly Release 2.</title>
        <authorList>
            <person name="Gouzy J."/>
            <person name="Langlade N."/>
            <person name="Munos S."/>
        </authorList>
    </citation>
    <scope>NUCLEOTIDE SEQUENCE</scope>
    <source>
        <tissue evidence="6">Leaves</tissue>
    </source>
</reference>
<accession>A0A9K3GS63</accession>